<dbReference type="InterPro" id="IPR035093">
    <property type="entry name" value="RelE/ParE_toxin_dom_sf"/>
</dbReference>
<protein>
    <recommendedName>
        <fullName evidence="3">Type II toxin-antitoxin system RelE/ParE family toxin</fullName>
    </recommendedName>
</protein>
<organism evidence="1 2">
    <name type="scientific">Kyrpidia tusciae (strain DSM 2912 / NBRC 15312 / T2)</name>
    <name type="common">Bacillus tusciae</name>
    <dbReference type="NCBI Taxonomy" id="562970"/>
    <lineage>
        <taxon>Bacteria</taxon>
        <taxon>Bacillati</taxon>
        <taxon>Bacillota</taxon>
        <taxon>Bacilli</taxon>
        <taxon>Bacillales</taxon>
        <taxon>Alicyclobacillaceae</taxon>
        <taxon>Kyrpidia</taxon>
    </lineage>
</organism>
<gene>
    <name evidence="1" type="ordered locus">Btus_3172</name>
</gene>
<evidence type="ECO:0000313" key="1">
    <source>
        <dbReference type="EMBL" id="ADG07784.1"/>
    </source>
</evidence>
<sequence>MSEWRVIVSREAAATLRRLDRKQKERTIRAIDRIAKDPTPQCAA</sequence>
<dbReference type="HOGENOM" id="CLU_3217623_0_0_9"/>
<keyword evidence="2" id="KW-1185">Reference proteome</keyword>
<reference evidence="1 2" key="1">
    <citation type="journal article" date="2011" name="Stand. Genomic Sci.">
        <title>Complete genome sequence of the thermophilic, hydrogen-oxidizing Bacillus tusciae type strain (T2) and reclassification in the new genus, Kyrpidia gen. nov. as Kyrpidia tusciae comb. nov. and emendation of the family Alicyclobacillaceae da Costa and Rainey, 2010.</title>
        <authorList>
            <person name="Klenk H.P."/>
            <person name="Lapidus A."/>
            <person name="Chertkov O."/>
            <person name="Copeland A."/>
            <person name="Del Rio T.G."/>
            <person name="Nolan M."/>
            <person name="Lucas S."/>
            <person name="Chen F."/>
            <person name="Tice H."/>
            <person name="Cheng J.F."/>
            <person name="Han C."/>
            <person name="Bruce D."/>
            <person name="Goodwin L."/>
            <person name="Pitluck S."/>
            <person name="Pati A."/>
            <person name="Ivanova N."/>
            <person name="Mavromatis K."/>
            <person name="Daum C."/>
            <person name="Chen A."/>
            <person name="Palaniappan K."/>
            <person name="Chang Y.J."/>
            <person name="Land M."/>
            <person name="Hauser L."/>
            <person name="Jeffries C.D."/>
            <person name="Detter J.C."/>
            <person name="Rohde M."/>
            <person name="Abt B."/>
            <person name="Pukall R."/>
            <person name="Goker M."/>
            <person name="Bristow J."/>
            <person name="Markowitz V."/>
            <person name="Hugenholtz P."/>
            <person name="Eisen J.A."/>
        </authorList>
    </citation>
    <scope>NUCLEOTIDE SEQUENCE [LARGE SCALE GENOMIC DNA]</scope>
    <source>
        <strain evidence="1 2">DSM 2912</strain>
    </source>
</reference>
<dbReference type="AlphaFoldDB" id="D5WWL9"/>
<evidence type="ECO:0000313" key="2">
    <source>
        <dbReference type="Proteomes" id="UP000002368"/>
    </source>
</evidence>
<dbReference type="EMBL" id="CP002017">
    <property type="protein sequence ID" value="ADG07784.1"/>
    <property type="molecule type" value="Genomic_DNA"/>
</dbReference>
<dbReference type="Gene3D" id="3.30.2310.20">
    <property type="entry name" value="RelE-like"/>
    <property type="match status" value="1"/>
</dbReference>
<dbReference type="RefSeq" id="WP_013077063.1">
    <property type="nucleotide sequence ID" value="NC_014098.1"/>
</dbReference>
<dbReference type="STRING" id="562970.Btus_3172"/>
<accession>D5WWL9</accession>
<dbReference type="Proteomes" id="UP000002368">
    <property type="component" value="Chromosome"/>
</dbReference>
<proteinExistence type="predicted"/>
<evidence type="ECO:0008006" key="3">
    <source>
        <dbReference type="Google" id="ProtNLM"/>
    </source>
</evidence>
<dbReference type="KEGG" id="bts:Btus_3172"/>
<name>D5WWL9_KYRT2</name>